<sequence length="57" mass="6379">MASEAHAFCQHDCGILLVRSMWRVWYGLAKGMSAHLRLNKPGGGKDKKPARRRAESV</sequence>
<organism evidence="2 3">
    <name type="scientific">Klebsiella grimontii</name>
    <dbReference type="NCBI Taxonomy" id="2058152"/>
    <lineage>
        <taxon>Bacteria</taxon>
        <taxon>Pseudomonadati</taxon>
        <taxon>Pseudomonadota</taxon>
        <taxon>Gammaproteobacteria</taxon>
        <taxon>Enterobacterales</taxon>
        <taxon>Enterobacteriaceae</taxon>
        <taxon>Klebsiella/Raoultella group</taxon>
        <taxon>Klebsiella</taxon>
    </lineage>
</organism>
<gene>
    <name evidence="2" type="ORF">KOSB73_260038</name>
</gene>
<dbReference type="AlphaFoldDB" id="A0A285B2Z1"/>
<protein>
    <submittedName>
        <fullName evidence="2">Uncharacterized protein</fullName>
    </submittedName>
</protein>
<reference evidence="3" key="1">
    <citation type="submission" date="2017-08" db="EMBL/GenBank/DDBJ databases">
        <authorList>
            <person name="Brisse S."/>
        </authorList>
    </citation>
    <scope>NUCLEOTIDE SEQUENCE [LARGE SCALE GENOMIC DNA]</scope>
    <source>
        <strain evidence="3">06D021</strain>
    </source>
</reference>
<proteinExistence type="predicted"/>
<accession>A0A285B2Z1</accession>
<dbReference type="Proteomes" id="UP000220639">
    <property type="component" value="Unassembled WGS sequence"/>
</dbReference>
<evidence type="ECO:0000313" key="2">
    <source>
        <dbReference type="EMBL" id="SNU35314.1"/>
    </source>
</evidence>
<name>A0A285B2Z1_9ENTR</name>
<evidence type="ECO:0000256" key="1">
    <source>
        <dbReference type="SAM" id="MobiDB-lite"/>
    </source>
</evidence>
<evidence type="ECO:0000313" key="3">
    <source>
        <dbReference type="Proteomes" id="UP000220639"/>
    </source>
</evidence>
<feature type="region of interest" description="Disordered" evidence="1">
    <location>
        <begin position="37"/>
        <end position="57"/>
    </location>
</feature>
<feature type="compositionally biased region" description="Basic and acidic residues" evidence="1">
    <location>
        <begin position="43"/>
        <end position="57"/>
    </location>
</feature>
<dbReference type="EMBL" id="FZTC01000019">
    <property type="protein sequence ID" value="SNU35314.1"/>
    <property type="molecule type" value="Genomic_DNA"/>
</dbReference>